<evidence type="ECO:0000259" key="1">
    <source>
        <dbReference type="PROSITE" id="PS51186"/>
    </source>
</evidence>
<sequence length="200" mass="21684">MPTESIDPAVELADGPLRVRPWQPQDAGALLDAVRTSLDSVGRWLPWCHAGYGMAEAQAWIAHCRESWEAGEQFAFGLFDAATGVVQGGVGLNQRNRLHRSANLGYWVRQSRQGRGLAARAALAVARFGFGRLGLVRIEIVAHPDNRASRRTAEKLGARFECIARQRLWARGAATDAAVYALIPSDLAQPAAAQNRATSS</sequence>
<dbReference type="PROSITE" id="PS51186">
    <property type="entry name" value="GNAT"/>
    <property type="match status" value="1"/>
</dbReference>
<keyword evidence="3" id="KW-1185">Reference proteome</keyword>
<dbReference type="AlphaFoldDB" id="A0A316I8Y9"/>
<dbReference type="InterPro" id="IPR016181">
    <property type="entry name" value="Acyl_CoA_acyltransferase"/>
</dbReference>
<evidence type="ECO:0000313" key="3">
    <source>
        <dbReference type="Proteomes" id="UP000245812"/>
    </source>
</evidence>
<dbReference type="Pfam" id="PF13302">
    <property type="entry name" value="Acetyltransf_3"/>
    <property type="match status" value="1"/>
</dbReference>
<dbReference type="GO" id="GO:0008999">
    <property type="term" value="F:protein-N-terminal-alanine acetyltransferase activity"/>
    <property type="evidence" value="ECO:0007669"/>
    <property type="project" value="TreeGrafter"/>
</dbReference>
<dbReference type="InterPro" id="IPR051908">
    <property type="entry name" value="Ribosomal_N-acetyltransferase"/>
</dbReference>
<dbReference type="EMBL" id="QGHC01000004">
    <property type="protein sequence ID" value="PWK89687.1"/>
    <property type="molecule type" value="Genomic_DNA"/>
</dbReference>
<keyword evidence="2" id="KW-0808">Transferase</keyword>
<dbReference type="SUPFAM" id="SSF55729">
    <property type="entry name" value="Acyl-CoA N-acyltransferases (Nat)"/>
    <property type="match status" value="1"/>
</dbReference>
<dbReference type="GO" id="GO:1990189">
    <property type="term" value="F:protein N-terminal-serine acetyltransferase activity"/>
    <property type="evidence" value="ECO:0007669"/>
    <property type="project" value="TreeGrafter"/>
</dbReference>
<dbReference type="RefSeq" id="WP_109722837.1">
    <property type="nucleotide sequence ID" value="NZ_MSZV01000007.1"/>
</dbReference>
<comment type="caution">
    <text evidence="2">The sequence shown here is derived from an EMBL/GenBank/DDBJ whole genome shotgun (WGS) entry which is preliminary data.</text>
</comment>
<dbReference type="PANTHER" id="PTHR43441">
    <property type="entry name" value="RIBOSOMAL-PROTEIN-SERINE ACETYLTRANSFERASE"/>
    <property type="match status" value="1"/>
</dbReference>
<dbReference type="PANTHER" id="PTHR43441:SF10">
    <property type="entry name" value="ACETYLTRANSFERASE"/>
    <property type="match status" value="1"/>
</dbReference>
<reference evidence="2 3" key="1">
    <citation type="submission" date="2018-05" db="EMBL/GenBank/DDBJ databases">
        <title>Genomic Encyclopedia of Type Strains, Phase IV (KMG-IV): sequencing the most valuable type-strain genomes for metagenomic binning, comparative biology and taxonomic classification.</title>
        <authorList>
            <person name="Goeker M."/>
        </authorList>
    </citation>
    <scope>NUCLEOTIDE SEQUENCE [LARGE SCALE GENOMIC DNA]</scope>
    <source>
        <strain evidence="2 3">DSM 14263</strain>
    </source>
</reference>
<dbReference type="GO" id="GO:0005737">
    <property type="term" value="C:cytoplasm"/>
    <property type="evidence" value="ECO:0007669"/>
    <property type="project" value="TreeGrafter"/>
</dbReference>
<name>A0A316I8Y9_9GAMM</name>
<proteinExistence type="predicted"/>
<feature type="domain" description="N-acetyltransferase" evidence="1">
    <location>
        <begin position="17"/>
        <end position="186"/>
    </location>
</feature>
<dbReference type="Gene3D" id="3.40.630.30">
    <property type="match status" value="1"/>
</dbReference>
<accession>A0A316I8Y9</accession>
<evidence type="ECO:0000313" key="2">
    <source>
        <dbReference type="EMBL" id="PWK89687.1"/>
    </source>
</evidence>
<dbReference type="OrthoDB" id="5292292at2"/>
<organism evidence="2 3">
    <name type="scientific">Fulvimonas soli</name>
    <dbReference type="NCBI Taxonomy" id="155197"/>
    <lineage>
        <taxon>Bacteria</taxon>
        <taxon>Pseudomonadati</taxon>
        <taxon>Pseudomonadota</taxon>
        <taxon>Gammaproteobacteria</taxon>
        <taxon>Lysobacterales</taxon>
        <taxon>Rhodanobacteraceae</taxon>
        <taxon>Fulvimonas</taxon>
    </lineage>
</organism>
<protein>
    <submittedName>
        <fullName evidence="2">RimJ/RimL family protein N-acetyltransferase</fullName>
    </submittedName>
</protein>
<gene>
    <name evidence="2" type="ORF">C7456_10435</name>
</gene>
<dbReference type="Proteomes" id="UP000245812">
    <property type="component" value="Unassembled WGS sequence"/>
</dbReference>
<dbReference type="InterPro" id="IPR000182">
    <property type="entry name" value="GNAT_dom"/>
</dbReference>